<evidence type="ECO:0000313" key="2">
    <source>
        <dbReference type="EMBL" id="PIS41728.1"/>
    </source>
</evidence>
<evidence type="ECO:0000256" key="1">
    <source>
        <dbReference type="SAM" id="Phobius"/>
    </source>
</evidence>
<accession>A0A2H0YTA5</accession>
<dbReference type="Proteomes" id="UP000228711">
    <property type="component" value="Unassembled WGS sequence"/>
</dbReference>
<feature type="transmembrane region" description="Helical" evidence="1">
    <location>
        <begin position="40"/>
        <end position="65"/>
    </location>
</feature>
<keyword evidence="1" id="KW-0812">Transmembrane</keyword>
<name>A0A2H0YTA5_9BACT</name>
<gene>
    <name evidence="2" type="ORF">COT25_01555</name>
</gene>
<comment type="caution">
    <text evidence="2">The sequence shown here is derived from an EMBL/GenBank/DDBJ whole genome shotgun (WGS) entry which is preliminary data.</text>
</comment>
<organism evidence="2 3">
    <name type="scientific">Candidatus Kerfeldbacteria bacterium CG08_land_8_20_14_0_20_42_7</name>
    <dbReference type="NCBI Taxonomy" id="2014245"/>
    <lineage>
        <taxon>Bacteria</taxon>
        <taxon>Candidatus Kerfeldiibacteriota</taxon>
    </lineage>
</organism>
<feature type="transmembrane region" description="Helical" evidence="1">
    <location>
        <begin position="71"/>
        <end position="89"/>
    </location>
</feature>
<feature type="transmembrane region" description="Helical" evidence="1">
    <location>
        <begin position="139"/>
        <end position="161"/>
    </location>
</feature>
<sequence length="175" mass="20116">MQIFKHSFFGLVTMLVTLFQISAIRTIGEHSFITLPIIILMLYLLIEGFRLTLIHTLIAGFIFDIFSTQPFGTYTVILLIIVFLGSLIMATTLSVKSNLPILFLVFLSSIFFYLTLEFVEYFVNNFLHNSNSSFYTGTFLLWMCVAAVLNSVSVLALYRIFSSKRNFKLKPYMVR</sequence>
<keyword evidence="1" id="KW-0472">Membrane</keyword>
<evidence type="ECO:0008006" key="4">
    <source>
        <dbReference type="Google" id="ProtNLM"/>
    </source>
</evidence>
<feature type="transmembrane region" description="Helical" evidence="1">
    <location>
        <begin position="101"/>
        <end position="119"/>
    </location>
</feature>
<protein>
    <recommendedName>
        <fullName evidence="4">Rod shape-determining protein MreD</fullName>
    </recommendedName>
</protein>
<keyword evidence="1" id="KW-1133">Transmembrane helix</keyword>
<evidence type="ECO:0000313" key="3">
    <source>
        <dbReference type="Proteomes" id="UP000228711"/>
    </source>
</evidence>
<proteinExistence type="predicted"/>
<reference evidence="3" key="1">
    <citation type="submission" date="2017-09" db="EMBL/GenBank/DDBJ databases">
        <title>Depth-based differentiation of microbial function through sediment-hosted aquifers and enrichment of novel symbionts in the deep terrestrial subsurface.</title>
        <authorList>
            <person name="Probst A.J."/>
            <person name="Ladd B."/>
            <person name="Jarett J.K."/>
            <person name="Geller-Mcgrath D.E."/>
            <person name="Sieber C.M.K."/>
            <person name="Emerson J.B."/>
            <person name="Anantharaman K."/>
            <person name="Thomas B.C."/>
            <person name="Malmstrom R."/>
            <person name="Stieglmeier M."/>
            <person name="Klingl A."/>
            <person name="Woyke T."/>
            <person name="Ryan C.M."/>
            <person name="Banfield J.F."/>
        </authorList>
    </citation>
    <scope>NUCLEOTIDE SEQUENCE [LARGE SCALE GENOMIC DNA]</scope>
</reference>
<dbReference type="EMBL" id="PEXV01000058">
    <property type="protein sequence ID" value="PIS41728.1"/>
    <property type="molecule type" value="Genomic_DNA"/>
</dbReference>
<feature type="transmembrane region" description="Helical" evidence="1">
    <location>
        <begin position="6"/>
        <end position="28"/>
    </location>
</feature>
<dbReference type="AlphaFoldDB" id="A0A2H0YTA5"/>